<dbReference type="Proteomes" id="UP000092993">
    <property type="component" value="Unassembled WGS sequence"/>
</dbReference>
<name>A0A1C7LKX0_GRIFR</name>
<feature type="region of interest" description="Disordered" evidence="1">
    <location>
        <begin position="246"/>
        <end position="300"/>
    </location>
</feature>
<feature type="compositionally biased region" description="Low complexity" evidence="1">
    <location>
        <begin position="41"/>
        <end position="55"/>
    </location>
</feature>
<reference evidence="2 3" key="1">
    <citation type="submission" date="2016-03" db="EMBL/GenBank/DDBJ databases">
        <title>Whole genome sequencing of Grifola frondosa 9006-11.</title>
        <authorList>
            <person name="Min B."/>
            <person name="Park H."/>
            <person name="Kim J.-G."/>
            <person name="Cho H."/>
            <person name="Oh Y.-L."/>
            <person name="Kong W.-S."/>
            <person name="Choi I.-G."/>
        </authorList>
    </citation>
    <scope>NUCLEOTIDE SEQUENCE [LARGE SCALE GENOMIC DNA]</scope>
    <source>
        <strain evidence="2 3">9006-11</strain>
    </source>
</reference>
<sequence length="300" mass="32301">MPHRVDDVVERSYGHHSDNAAQYQYMHSHPTPPPIATLHNSPALSASSLESSSISPSPPQLSQPSTPYYTHPGQGPAMNPSQAYPYNPNVSMGARYANDMQHHQGSHPGSPFTTSAHIPGQVSTRSIRPTFVPTQPYPGQASYIIHTDDASTKLSDRPHPRKSALQQMRPVRAHALASAARAVPPQKGPYRVFVLQVVQDPAARRASPAHVRHDAPAPPHHYNHPSLGPLMSTRDSQNHYRASAVPDIGNLLNGPTDGPPGAPGSNAQEAIDGGAQKRPLSPAQSPRGERRDAPSYRSSN</sequence>
<dbReference type="AlphaFoldDB" id="A0A1C7LKX0"/>
<comment type="caution">
    <text evidence="2">The sequence shown here is derived from an EMBL/GenBank/DDBJ whole genome shotgun (WGS) entry which is preliminary data.</text>
</comment>
<feature type="compositionally biased region" description="Basic and acidic residues" evidence="1">
    <location>
        <begin position="1"/>
        <end position="18"/>
    </location>
</feature>
<accession>A0A1C7LKX0</accession>
<feature type="region of interest" description="Disordered" evidence="1">
    <location>
        <begin position="1"/>
        <end position="83"/>
    </location>
</feature>
<protein>
    <submittedName>
        <fullName evidence="2">Uncharacterized protein</fullName>
    </submittedName>
</protein>
<feature type="region of interest" description="Disordered" evidence="1">
    <location>
        <begin position="204"/>
        <end position="234"/>
    </location>
</feature>
<dbReference type="EMBL" id="LUGG01000047">
    <property type="protein sequence ID" value="OBZ65300.1"/>
    <property type="molecule type" value="Genomic_DNA"/>
</dbReference>
<dbReference type="OMA" id="SIMYTED"/>
<dbReference type="OrthoDB" id="515401at2759"/>
<gene>
    <name evidence="2" type="ORF">A0H81_14745</name>
</gene>
<proteinExistence type="predicted"/>
<keyword evidence="3" id="KW-1185">Reference proteome</keyword>
<organism evidence="2 3">
    <name type="scientific">Grifola frondosa</name>
    <name type="common">Maitake</name>
    <name type="synonym">Polyporus frondosus</name>
    <dbReference type="NCBI Taxonomy" id="5627"/>
    <lineage>
        <taxon>Eukaryota</taxon>
        <taxon>Fungi</taxon>
        <taxon>Dikarya</taxon>
        <taxon>Basidiomycota</taxon>
        <taxon>Agaricomycotina</taxon>
        <taxon>Agaricomycetes</taxon>
        <taxon>Polyporales</taxon>
        <taxon>Grifolaceae</taxon>
        <taxon>Grifola</taxon>
    </lineage>
</organism>
<evidence type="ECO:0000256" key="1">
    <source>
        <dbReference type="SAM" id="MobiDB-lite"/>
    </source>
</evidence>
<evidence type="ECO:0000313" key="3">
    <source>
        <dbReference type="Proteomes" id="UP000092993"/>
    </source>
</evidence>
<dbReference type="STRING" id="5627.A0A1C7LKX0"/>
<evidence type="ECO:0000313" key="2">
    <source>
        <dbReference type="EMBL" id="OBZ65300.1"/>
    </source>
</evidence>